<evidence type="ECO:0000259" key="3">
    <source>
        <dbReference type="Pfam" id="PF00048"/>
    </source>
</evidence>
<dbReference type="InParanoid" id="A0A667XQ02"/>
<dbReference type="GO" id="GO:0008009">
    <property type="term" value="F:chemokine activity"/>
    <property type="evidence" value="ECO:0007669"/>
    <property type="project" value="InterPro"/>
</dbReference>
<feature type="chain" id="PRO_5025412619" description="Chemokine interleukin-8-like domain-containing protein" evidence="2">
    <location>
        <begin position="26"/>
        <end position="114"/>
    </location>
</feature>
<reference evidence="4" key="2">
    <citation type="submission" date="2025-08" db="UniProtKB">
        <authorList>
            <consortium name="Ensembl"/>
        </authorList>
    </citation>
    <scope>IDENTIFICATION</scope>
</reference>
<sequence>MAFSLKTCTLALLVVAAFYAQLHEATFVPGSRCLCDQTIKFTPDTIKDFKITEKRPGCEKTEVVVTIEKQDMSKENVCLSLEGKLAKAFMMCWNRINKDESQKMNCLNRRKKAE</sequence>
<dbReference type="GO" id="GO:0006955">
    <property type="term" value="P:immune response"/>
    <property type="evidence" value="ECO:0007669"/>
    <property type="project" value="InterPro"/>
</dbReference>
<dbReference type="Pfam" id="PF00048">
    <property type="entry name" value="IL8"/>
    <property type="match status" value="1"/>
</dbReference>
<evidence type="ECO:0000256" key="2">
    <source>
        <dbReference type="SAM" id="SignalP"/>
    </source>
</evidence>
<protein>
    <recommendedName>
        <fullName evidence="3">Chemokine interleukin-8-like domain-containing protein</fullName>
    </recommendedName>
</protein>
<keyword evidence="2" id="KW-0732">Signal</keyword>
<organism evidence="4 5">
    <name type="scientific">Myripristis murdjan</name>
    <name type="common">pinecone soldierfish</name>
    <dbReference type="NCBI Taxonomy" id="586833"/>
    <lineage>
        <taxon>Eukaryota</taxon>
        <taxon>Metazoa</taxon>
        <taxon>Chordata</taxon>
        <taxon>Craniata</taxon>
        <taxon>Vertebrata</taxon>
        <taxon>Euteleostomi</taxon>
        <taxon>Actinopterygii</taxon>
        <taxon>Neopterygii</taxon>
        <taxon>Teleostei</taxon>
        <taxon>Neoteleostei</taxon>
        <taxon>Acanthomorphata</taxon>
        <taxon>Holocentriformes</taxon>
        <taxon>Holocentridae</taxon>
        <taxon>Myripristis</taxon>
    </lineage>
</organism>
<dbReference type="SUPFAM" id="SSF54117">
    <property type="entry name" value="Interleukin 8-like chemokines"/>
    <property type="match status" value="1"/>
</dbReference>
<dbReference type="InterPro" id="IPR001811">
    <property type="entry name" value="Chemokine_IL8-like_dom"/>
</dbReference>
<accession>A0A667XQ02</accession>
<dbReference type="GeneTree" id="ENSGT00990000206076"/>
<evidence type="ECO:0000256" key="1">
    <source>
        <dbReference type="ARBA" id="ARBA00022514"/>
    </source>
</evidence>
<dbReference type="AlphaFoldDB" id="A0A667XQ02"/>
<feature type="signal peptide" evidence="2">
    <location>
        <begin position="1"/>
        <end position="25"/>
    </location>
</feature>
<evidence type="ECO:0000313" key="4">
    <source>
        <dbReference type="Ensembl" id="ENSMMDP00005011186.1"/>
    </source>
</evidence>
<dbReference type="Ensembl" id="ENSMMDT00005011525.1">
    <property type="protein sequence ID" value="ENSMMDP00005011186.1"/>
    <property type="gene ID" value="ENSMMDG00005006041.1"/>
</dbReference>
<name>A0A667XQ02_9TELE</name>
<dbReference type="Gene3D" id="2.40.50.40">
    <property type="match status" value="1"/>
</dbReference>
<feature type="domain" description="Chemokine interleukin-8-like" evidence="3">
    <location>
        <begin position="31"/>
        <end position="90"/>
    </location>
</feature>
<proteinExistence type="predicted"/>
<reference evidence="4" key="3">
    <citation type="submission" date="2025-09" db="UniProtKB">
        <authorList>
            <consortium name="Ensembl"/>
        </authorList>
    </citation>
    <scope>IDENTIFICATION</scope>
</reference>
<keyword evidence="5" id="KW-1185">Reference proteome</keyword>
<keyword evidence="1" id="KW-0202">Cytokine</keyword>
<dbReference type="GO" id="GO:0005615">
    <property type="term" value="C:extracellular space"/>
    <property type="evidence" value="ECO:0007669"/>
    <property type="project" value="UniProtKB-KW"/>
</dbReference>
<dbReference type="Proteomes" id="UP000472263">
    <property type="component" value="Chromosome 1"/>
</dbReference>
<dbReference type="InterPro" id="IPR036048">
    <property type="entry name" value="Interleukin_8-like_sf"/>
</dbReference>
<evidence type="ECO:0000313" key="5">
    <source>
        <dbReference type="Proteomes" id="UP000472263"/>
    </source>
</evidence>
<reference evidence="4" key="1">
    <citation type="submission" date="2019-06" db="EMBL/GenBank/DDBJ databases">
        <authorList>
            <consortium name="Wellcome Sanger Institute Data Sharing"/>
        </authorList>
    </citation>
    <scope>NUCLEOTIDE SEQUENCE [LARGE SCALE GENOMIC DNA]</scope>
</reference>